<keyword evidence="5" id="KW-1133">Transmembrane helix</keyword>
<dbReference type="GO" id="GO:0006869">
    <property type="term" value="P:lipid transport"/>
    <property type="evidence" value="ECO:0007669"/>
    <property type="project" value="UniProtKB-KW"/>
</dbReference>
<evidence type="ECO:0000256" key="4">
    <source>
        <dbReference type="ARBA" id="ARBA00022824"/>
    </source>
</evidence>
<dbReference type="CDD" id="cd21675">
    <property type="entry name" value="SMP_TEX2"/>
    <property type="match status" value="1"/>
</dbReference>
<keyword evidence="12" id="KW-1185">Reference proteome</keyword>
<keyword evidence="6" id="KW-0445">Lipid transport</keyword>
<proteinExistence type="predicted"/>
<feature type="region of interest" description="Disordered" evidence="9">
    <location>
        <begin position="17"/>
        <end position="50"/>
    </location>
</feature>
<dbReference type="Proteomes" id="UP000472265">
    <property type="component" value="Chromosome 20"/>
</dbReference>
<evidence type="ECO:0000256" key="2">
    <source>
        <dbReference type="ARBA" id="ARBA00022448"/>
    </source>
</evidence>
<evidence type="ECO:0000256" key="6">
    <source>
        <dbReference type="ARBA" id="ARBA00023055"/>
    </source>
</evidence>
<feature type="region of interest" description="Disordered" evidence="9">
    <location>
        <begin position="150"/>
        <end position="176"/>
    </location>
</feature>
<dbReference type="PANTHER" id="PTHR13466:SF4">
    <property type="entry name" value="SMP-LTD DOMAIN-CONTAINING PROTEIN"/>
    <property type="match status" value="1"/>
</dbReference>
<dbReference type="GeneTree" id="ENSGT00940000164352"/>
<dbReference type="Ensembl" id="ENSSAUT00010034246.1">
    <property type="protein sequence ID" value="ENSSAUP00010032523.1"/>
    <property type="gene ID" value="ENSSAUG00010013774.1"/>
</dbReference>
<dbReference type="AlphaFoldDB" id="A0A671W065"/>
<protein>
    <recommendedName>
        <fullName evidence="10">SMP-LTD domain-containing protein</fullName>
    </recommendedName>
</protein>
<reference evidence="11" key="3">
    <citation type="submission" date="2025-09" db="UniProtKB">
        <authorList>
            <consortium name="Ensembl"/>
        </authorList>
    </citation>
    <scope>IDENTIFICATION</scope>
</reference>
<evidence type="ECO:0000256" key="7">
    <source>
        <dbReference type="ARBA" id="ARBA00023121"/>
    </source>
</evidence>
<keyword evidence="2" id="KW-0813">Transport</keyword>
<dbReference type="PANTHER" id="PTHR13466">
    <property type="entry name" value="TEX2 PROTEIN-RELATED"/>
    <property type="match status" value="1"/>
</dbReference>
<name>A0A671W065_SPAAU</name>
<keyword evidence="4" id="KW-0256">Endoplasmic reticulum</keyword>
<evidence type="ECO:0000256" key="1">
    <source>
        <dbReference type="ARBA" id="ARBA00004586"/>
    </source>
</evidence>
<keyword evidence="3" id="KW-0812">Transmembrane</keyword>
<feature type="compositionally biased region" description="Acidic residues" evidence="9">
    <location>
        <begin position="298"/>
        <end position="315"/>
    </location>
</feature>
<evidence type="ECO:0000256" key="8">
    <source>
        <dbReference type="ARBA" id="ARBA00023136"/>
    </source>
</evidence>
<evidence type="ECO:0000259" key="10">
    <source>
        <dbReference type="PROSITE" id="PS51847"/>
    </source>
</evidence>
<reference evidence="11" key="1">
    <citation type="submission" date="2021-04" db="EMBL/GenBank/DDBJ databases">
        <authorList>
            <consortium name="Wellcome Sanger Institute Data Sharing"/>
        </authorList>
    </citation>
    <scope>NUCLEOTIDE SEQUENCE [LARGE SCALE GENOMIC DNA]</scope>
</reference>
<dbReference type="PROSITE" id="PS51847">
    <property type="entry name" value="SMP"/>
    <property type="match status" value="1"/>
</dbReference>
<reference evidence="11" key="2">
    <citation type="submission" date="2025-08" db="UniProtKB">
        <authorList>
            <consortium name="Ensembl"/>
        </authorList>
    </citation>
    <scope>IDENTIFICATION</scope>
</reference>
<keyword evidence="8" id="KW-0472">Membrane</keyword>
<feature type="region of interest" description="Disordered" evidence="9">
    <location>
        <begin position="275"/>
        <end position="320"/>
    </location>
</feature>
<comment type="subcellular location">
    <subcellularLocation>
        <location evidence="1">Endoplasmic reticulum membrane</location>
    </subcellularLocation>
</comment>
<evidence type="ECO:0000313" key="11">
    <source>
        <dbReference type="Ensembl" id="ENSSAUP00010032523.1"/>
    </source>
</evidence>
<dbReference type="InParanoid" id="A0A671W065"/>
<keyword evidence="7" id="KW-0446">Lipid-binding</keyword>
<evidence type="ECO:0000256" key="5">
    <source>
        <dbReference type="ARBA" id="ARBA00022989"/>
    </source>
</evidence>
<feature type="domain" description="SMP-LTD" evidence="10">
    <location>
        <begin position="174"/>
        <end position="453"/>
    </location>
</feature>
<evidence type="ECO:0000313" key="12">
    <source>
        <dbReference type="Proteomes" id="UP000472265"/>
    </source>
</evidence>
<evidence type="ECO:0000256" key="3">
    <source>
        <dbReference type="ARBA" id="ARBA00022692"/>
    </source>
</evidence>
<dbReference type="OMA" id="HLTHSCS"/>
<accession>A0A671W065</accession>
<dbReference type="InterPro" id="IPR031468">
    <property type="entry name" value="SMP_LBD"/>
</dbReference>
<sequence length="472" mass="53013">MPGWKQTDVDVNVNMKETVKSTSDIGKSEDSCGEDPGAEPASLQRNSSKDAQDLPTTIYLFGRTGREKEEWFRHFLFASMDTEWEKERPGRCVSRSGTRHVNNALEKRRLPDKASIQMPYTKTPSCTRGLSTLDYPHYMARLLATEELTPLSSPGASSAETSPTIKGNVTEQPGSSQTAWANALIGRIFWDFLREKHWADVVSHKIQKKLSKIRLPYFMNELTLTELDMGCAMPQITSTSRPEVNHRGLWLELQLAYTGALQMTLQTKFNLSKLGKEGGQDTDCATDTGSPRSVVLADSDEESSSAGSSDEEELLLSETGGGKTGRKILRFVDKITKSKYFQKATENEFIRKKFEEMSNTPLLLTVEVRELSGTLVVNIPPPPTDRIWYSFCVPPKLDLRVRPKLGEREVTFCHVTEWIEKKLQDEFQVQKNYKKCVMVSSSRLPPLLSLSCFHSPQHISGASQPKSVAAFF</sequence>
<evidence type="ECO:0000256" key="9">
    <source>
        <dbReference type="SAM" id="MobiDB-lite"/>
    </source>
</evidence>
<dbReference type="GO" id="GO:0005789">
    <property type="term" value="C:endoplasmic reticulum membrane"/>
    <property type="evidence" value="ECO:0007669"/>
    <property type="project" value="UniProtKB-SubCell"/>
</dbReference>
<dbReference type="GO" id="GO:0008289">
    <property type="term" value="F:lipid binding"/>
    <property type="evidence" value="ECO:0007669"/>
    <property type="project" value="UniProtKB-KW"/>
</dbReference>
<organism evidence="11 12">
    <name type="scientific">Sparus aurata</name>
    <name type="common">Gilthead sea bream</name>
    <dbReference type="NCBI Taxonomy" id="8175"/>
    <lineage>
        <taxon>Eukaryota</taxon>
        <taxon>Metazoa</taxon>
        <taxon>Chordata</taxon>
        <taxon>Craniata</taxon>
        <taxon>Vertebrata</taxon>
        <taxon>Euteleostomi</taxon>
        <taxon>Actinopterygii</taxon>
        <taxon>Neopterygii</taxon>
        <taxon>Teleostei</taxon>
        <taxon>Neoteleostei</taxon>
        <taxon>Acanthomorphata</taxon>
        <taxon>Eupercaria</taxon>
        <taxon>Spariformes</taxon>
        <taxon>Sparidae</taxon>
        <taxon>Sparus</taxon>
    </lineage>
</organism>